<dbReference type="GO" id="GO:0008800">
    <property type="term" value="F:beta-lactamase activity"/>
    <property type="evidence" value="ECO:0007669"/>
    <property type="project" value="InterPro"/>
</dbReference>
<dbReference type="Gene3D" id="3.40.710.10">
    <property type="entry name" value="DD-peptidase/beta-lactamase superfamily"/>
    <property type="match status" value="1"/>
</dbReference>
<name>W1XM14_9ZZZZ</name>
<feature type="domain" description="Beta-lactamase class A catalytic" evidence="1">
    <location>
        <begin position="22"/>
        <end position="90"/>
    </location>
</feature>
<sequence>MEHQLDTVIKELAPAGNISYAVLQFDDEEEPTLIAARGENTVHSSASLIKVLIMEYVFHLARTEQLDINDTVPLSRTPRVEGGGALQELVGKHSF</sequence>
<dbReference type="Pfam" id="PF13354">
    <property type="entry name" value="Beta-lactamase2"/>
    <property type="match status" value="1"/>
</dbReference>
<accession>W1XM14</accession>
<protein>
    <submittedName>
        <fullName evidence="2">Beta-lactamase class A-like protein</fullName>
    </submittedName>
</protein>
<dbReference type="EMBL" id="AZMM01014101">
    <property type="protein sequence ID" value="ETJ31403.1"/>
    <property type="molecule type" value="Genomic_DNA"/>
</dbReference>
<dbReference type="InterPro" id="IPR045155">
    <property type="entry name" value="Beta-lactam_cat"/>
</dbReference>
<evidence type="ECO:0000259" key="1">
    <source>
        <dbReference type="Pfam" id="PF13354"/>
    </source>
</evidence>
<dbReference type="GO" id="GO:0030655">
    <property type="term" value="P:beta-lactam antibiotic catabolic process"/>
    <property type="evidence" value="ECO:0007669"/>
    <property type="project" value="InterPro"/>
</dbReference>
<dbReference type="InterPro" id="IPR012338">
    <property type="entry name" value="Beta-lactam/transpept-like"/>
</dbReference>
<gene>
    <name evidence="2" type="ORF">Q604_UNBC14101G0001</name>
</gene>
<proteinExistence type="predicted"/>
<organism evidence="2">
    <name type="scientific">human gut metagenome</name>
    <dbReference type="NCBI Taxonomy" id="408170"/>
    <lineage>
        <taxon>unclassified sequences</taxon>
        <taxon>metagenomes</taxon>
        <taxon>organismal metagenomes</taxon>
    </lineage>
</organism>
<evidence type="ECO:0000313" key="2">
    <source>
        <dbReference type="EMBL" id="ETJ31403.1"/>
    </source>
</evidence>
<dbReference type="AlphaFoldDB" id="W1XM14"/>
<comment type="caution">
    <text evidence="2">The sequence shown here is derived from an EMBL/GenBank/DDBJ whole genome shotgun (WGS) entry which is preliminary data.</text>
</comment>
<reference evidence="2" key="1">
    <citation type="submission" date="2013-12" db="EMBL/GenBank/DDBJ databases">
        <title>A Varibaculum cambriense genome reconstructed from a premature infant gut community with otherwise low bacterial novelty that shifts toward anaerobic metabolism during the third week of life.</title>
        <authorList>
            <person name="Brown C.T."/>
            <person name="Sharon I."/>
            <person name="Thomas B.C."/>
            <person name="Castelle C.J."/>
            <person name="Morowitz M.J."/>
            <person name="Banfield J.F."/>
        </authorList>
    </citation>
    <scope>NUCLEOTIDE SEQUENCE</scope>
</reference>
<feature type="non-terminal residue" evidence="2">
    <location>
        <position position="95"/>
    </location>
</feature>
<dbReference type="SUPFAM" id="SSF56601">
    <property type="entry name" value="beta-lactamase/transpeptidase-like"/>
    <property type="match status" value="1"/>
</dbReference>